<comment type="caution">
    <text evidence="1">The sequence shown here is derived from an EMBL/GenBank/DDBJ whole genome shotgun (WGS) entry which is preliminary data.</text>
</comment>
<dbReference type="EMBL" id="CAJEWN010000721">
    <property type="protein sequence ID" value="CAD2188932.1"/>
    <property type="molecule type" value="Genomic_DNA"/>
</dbReference>
<evidence type="ECO:0000313" key="1">
    <source>
        <dbReference type="EMBL" id="CAD2188932.1"/>
    </source>
</evidence>
<name>A0A6V7WPM5_MELEN</name>
<proteinExistence type="predicted"/>
<reference evidence="1 2" key="1">
    <citation type="submission" date="2020-08" db="EMBL/GenBank/DDBJ databases">
        <authorList>
            <person name="Koutsovoulos G."/>
            <person name="Danchin GJ E."/>
        </authorList>
    </citation>
    <scope>NUCLEOTIDE SEQUENCE [LARGE SCALE GENOMIC DNA]</scope>
</reference>
<organism evidence="1 2">
    <name type="scientific">Meloidogyne enterolobii</name>
    <name type="common">Root-knot nematode worm</name>
    <name type="synonym">Meloidogyne mayaguensis</name>
    <dbReference type="NCBI Taxonomy" id="390850"/>
    <lineage>
        <taxon>Eukaryota</taxon>
        <taxon>Metazoa</taxon>
        <taxon>Ecdysozoa</taxon>
        <taxon>Nematoda</taxon>
        <taxon>Chromadorea</taxon>
        <taxon>Rhabditida</taxon>
        <taxon>Tylenchina</taxon>
        <taxon>Tylenchomorpha</taxon>
        <taxon>Tylenchoidea</taxon>
        <taxon>Meloidogynidae</taxon>
        <taxon>Meloidogyninae</taxon>
        <taxon>Meloidogyne</taxon>
    </lineage>
</organism>
<dbReference type="Proteomes" id="UP000580250">
    <property type="component" value="Unassembled WGS sequence"/>
</dbReference>
<dbReference type="AlphaFoldDB" id="A0A6V7WPM5"/>
<sequence length="102" mass="11918">MSLIYFYGGAYTKIIELTHNTLLPQISFLPSLYHYRSLDILPNHLIPVNHRYPSVTPNTKIYIKKIFLDKYVSVYSEKISRFTVPCLTLELLSHKMPFLKGI</sequence>
<gene>
    <name evidence="1" type="ORF">MENT_LOCUS41613</name>
</gene>
<accession>A0A6V7WPM5</accession>
<protein>
    <submittedName>
        <fullName evidence="1">Uncharacterized protein</fullName>
    </submittedName>
</protein>
<evidence type="ECO:0000313" key="2">
    <source>
        <dbReference type="Proteomes" id="UP000580250"/>
    </source>
</evidence>